<dbReference type="RefSeq" id="WP_021016073.1">
    <property type="nucleotide sequence ID" value="NZ_CP025084.1"/>
</dbReference>
<feature type="domain" description="YdgH/BhsA/McbA-like" evidence="3">
    <location>
        <begin position="118"/>
        <end position="175"/>
    </location>
</feature>
<feature type="chain" id="PRO_5036041095" evidence="2">
    <location>
        <begin position="23"/>
        <end position="315"/>
    </location>
</feature>
<reference evidence="5" key="2">
    <citation type="submission" date="2013-09" db="EMBL/GenBank/DDBJ databases">
        <authorList>
            <person name="Wang G."/>
            <person name="Yang Y."/>
            <person name="Su Y."/>
        </authorList>
    </citation>
    <scope>NUCLEOTIDE SEQUENCE</scope>
    <source>
        <strain evidence="5">ATCC 39006</strain>
    </source>
</reference>
<organism evidence="5 6">
    <name type="scientific">Serratia sp. (strain ATCC 39006)</name>
    <name type="common">Prodigiosinella confusarubida</name>
    <dbReference type="NCBI Taxonomy" id="104623"/>
    <lineage>
        <taxon>Bacteria</taxon>
        <taxon>Pseudomonadati</taxon>
        <taxon>Pseudomonadota</taxon>
        <taxon>Gammaproteobacteria</taxon>
        <taxon>Enterobacterales</taxon>
        <taxon>Pectobacteriaceae</taxon>
        <taxon>Prodigiosinella</taxon>
    </lineage>
</organism>
<dbReference type="AlphaFoldDB" id="A0A2I5TKC2"/>
<reference evidence="5 6" key="1">
    <citation type="journal article" date="2013" name="Genome Announc.">
        <title>Draft genome sequence of Serratia sp. strain ATCC 39006, a model bacterium for analysis of the biosynthesis and regulation of prodigiosin, a carbapenem, and gas vesicles.</title>
        <authorList>
            <person name="Fineran P.C."/>
            <person name="Iglesias Cans M.C."/>
            <person name="Ramsay J.P."/>
            <person name="Wilf N.M."/>
            <person name="Cossyleon D."/>
            <person name="McNeil M.B."/>
            <person name="Williamson N.R."/>
            <person name="Monson R.E."/>
            <person name="Becher S.A."/>
            <person name="Stanton J.A."/>
            <person name="Brugger K."/>
            <person name="Brown S.D."/>
            <person name="Salmond G.P."/>
        </authorList>
    </citation>
    <scope>NUCLEOTIDE SEQUENCE [LARGE SCALE GENOMIC DNA]</scope>
    <source>
        <strain evidence="5">ATCC 39006</strain>
        <strain evidence="6">ATCC 39006 / SC 11482</strain>
    </source>
</reference>
<proteinExistence type="predicted"/>
<dbReference type="InterPro" id="IPR036275">
    <property type="entry name" value="YdgH-like_sf"/>
</dbReference>
<gene>
    <name evidence="4" type="ORF">CWC46_13345</name>
    <name evidence="5" type="ORF">Ser39006_013350</name>
</gene>
<reference evidence="5" key="4">
    <citation type="submission" date="2017-11" db="EMBL/GenBank/DDBJ databases">
        <title>Complete genome sequence of Serratia sp. ATCC 39006.</title>
        <authorList>
            <person name="Hampton H.G."/>
            <person name="Jackson S.A."/>
            <person name="Jauregui R."/>
            <person name="Poulter G.T.M."/>
            <person name="Salmond G.P.C."/>
            <person name="Fineran P.C."/>
        </authorList>
    </citation>
    <scope>NUCLEOTIDE SEQUENCE</scope>
    <source>
        <strain evidence="5">ATCC 39006</strain>
    </source>
</reference>
<keyword evidence="6" id="KW-1185">Reference proteome</keyword>
<evidence type="ECO:0000313" key="6">
    <source>
        <dbReference type="Proteomes" id="UP000017700"/>
    </source>
</evidence>
<dbReference type="OrthoDB" id="7058817at2"/>
<dbReference type="InterPro" id="IPR025543">
    <property type="entry name" value="Dodecin-like"/>
</dbReference>
<sequence>MKLKTSVIASTLFSILTFSAQAAQELTPEKAQSIKPFERITFMGRYDAIYQAAADAAKQADKHGADAFYIQGTSEVNGGRWAVTVDLYHKDAPPATHDVVYREFNGVKELPKNEAVKLEPYDTVTVNGSFSNQPDIEESIANAAKAKGAYSFFIVRQVDINSDGNSQSITAFIYKKDAPKRRVQSPDVIPADSDAGKAALAEGGAAASKVEIPGVAFSSSLSNKVGNFFQTQSSPNNRYTVTLDNGKKVQELNNATAAQMAPFDSITLRDNFTSPTDISEAVAKEAGKKGAKYYHITREWQERGNRYTISADLYK</sequence>
<dbReference type="PANTHER" id="PTHR34156">
    <property type="entry name" value="OUTER MEMBRANE PROTEIN-RELATED-RELATED"/>
    <property type="match status" value="1"/>
</dbReference>
<dbReference type="NCBIfam" id="NF040471">
    <property type="entry name" value="ydgH_STM1478"/>
    <property type="match status" value="1"/>
</dbReference>
<evidence type="ECO:0000313" key="7">
    <source>
        <dbReference type="Proteomes" id="UP000233778"/>
    </source>
</evidence>
<dbReference type="InterPro" id="IPR025539">
    <property type="entry name" value="YdgH"/>
</dbReference>
<dbReference type="KEGG" id="serq:CWC46_13345"/>
<evidence type="ECO:0000256" key="2">
    <source>
        <dbReference type="SAM" id="SignalP"/>
    </source>
</evidence>
<dbReference type="Pfam" id="PF07338">
    <property type="entry name" value="YdgH_BhsA-like"/>
    <property type="match status" value="3"/>
</dbReference>
<name>A0A2I5TKC2_SERS3</name>
<dbReference type="InterPro" id="IPR051096">
    <property type="entry name" value="BhsA/McbA_stress_biofilm_assoc"/>
</dbReference>
<reference evidence="4 7" key="3">
    <citation type="submission" date="2017-11" db="EMBL/GenBank/DDBJ databases">
        <title>Complete genome sequence of Serratia sp. ATCC 39006 LacA.</title>
        <authorList>
            <person name="Hampton H.G."/>
            <person name="Jackson S.A."/>
            <person name="Jauregui R."/>
            <person name="Poulter G.T.M."/>
            <person name="Salmond G.P.C."/>
            <person name="Fineran P.C."/>
        </authorList>
    </citation>
    <scope>NUCLEOTIDE SEQUENCE [LARGE SCALE GENOMIC DNA]</scope>
    <source>
        <strain evidence="4 7">ATCC 39006</strain>
    </source>
</reference>
<dbReference type="EMBL" id="CP025084">
    <property type="protein sequence ID" value="AUH05021.1"/>
    <property type="molecule type" value="Genomic_DNA"/>
</dbReference>
<feature type="signal peptide" evidence="2">
    <location>
        <begin position="1"/>
        <end position="22"/>
    </location>
</feature>
<protein>
    <submittedName>
        <fullName evidence="5">DUF1471 domain-containing protein</fullName>
    </submittedName>
</protein>
<accession>A0A2I5TKC2</accession>
<dbReference type="InterPro" id="IPR010854">
    <property type="entry name" value="YdgH/BhsA/McbA-like_dom"/>
</dbReference>
<dbReference type="PANTHER" id="PTHR34156:SF2">
    <property type="entry name" value="PROTEIN YDGH"/>
    <property type="match status" value="1"/>
</dbReference>
<dbReference type="STRING" id="104623.Ser39006_02810"/>
<keyword evidence="1 2" id="KW-0732">Signal</keyword>
<feature type="domain" description="YdgH/BhsA/McbA-like" evidence="3">
    <location>
        <begin position="35"/>
        <end position="89"/>
    </location>
</feature>
<evidence type="ECO:0000259" key="3">
    <source>
        <dbReference type="Pfam" id="PF07338"/>
    </source>
</evidence>
<feature type="domain" description="YdgH/BhsA/McbA-like" evidence="3">
    <location>
        <begin position="261"/>
        <end position="315"/>
    </location>
</feature>
<evidence type="ECO:0000256" key="1">
    <source>
        <dbReference type="ARBA" id="ARBA00022729"/>
    </source>
</evidence>
<dbReference type="SUPFAM" id="SSF159871">
    <property type="entry name" value="YdgH-like"/>
    <property type="match status" value="3"/>
</dbReference>
<evidence type="ECO:0000313" key="4">
    <source>
        <dbReference type="EMBL" id="AUH00700.1"/>
    </source>
</evidence>
<evidence type="ECO:0000313" key="5">
    <source>
        <dbReference type="EMBL" id="AUH05021.1"/>
    </source>
</evidence>
<dbReference type="Proteomes" id="UP000233778">
    <property type="component" value="Chromosome"/>
</dbReference>
<dbReference type="Proteomes" id="UP000017700">
    <property type="component" value="Chromosome"/>
</dbReference>
<dbReference type="KEGG" id="sera:Ser39006_013350"/>
<dbReference type="EMBL" id="CP025085">
    <property type="protein sequence ID" value="AUH00700.1"/>
    <property type="molecule type" value="Genomic_DNA"/>
</dbReference>
<dbReference type="Gene3D" id="3.30.1660.10">
    <property type="entry name" value="Flavin-binding protein dodecin"/>
    <property type="match status" value="3"/>
</dbReference>